<dbReference type="InterPro" id="IPR015077">
    <property type="entry name" value="DUF1858"/>
</dbReference>
<dbReference type="InterPro" id="IPR038062">
    <property type="entry name" value="ScdA-like_N_sf"/>
</dbReference>
<dbReference type="SUPFAM" id="SSF140683">
    <property type="entry name" value="SP0561-like"/>
    <property type="match status" value="1"/>
</dbReference>
<feature type="domain" description="DUF1858" evidence="1">
    <location>
        <begin position="7"/>
        <end position="59"/>
    </location>
</feature>
<dbReference type="Gene3D" id="1.10.3910.10">
    <property type="entry name" value="SP0561-like"/>
    <property type="match status" value="1"/>
</dbReference>
<gene>
    <name evidence="2" type="ORF">PO250_07560</name>
</gene>
<dbReference type="AlphaFoldDB" id="A0AAJ1HVH6"/>
<reference evidence="2" key="1">
    <citation type="submission" date="2023-01" db="EMBL/GenBank/DDBJ databases">
        <title>Genome analysis of 13 Lactobacillus isolated from gut of wild boar.</title>
        <authorList>
            <person name="Papp P."/>
            <person name="Libisch B."/>
            <person name="Nagy T."/>
            <person name="Olasz F."/>
        </authorList>
    </citation>
    <scope>NUCLEOTIDE SEQUENCE</scope>
    <source>
        <strain evidence="2">F146</strain>
    </source>
</reference>
<organism evidence="2 3">
    <name type="scientific">Limosilactobacillus mucosae</name>
    <name type="common">Lactobacillus mucosae</name>
    <dbReference type="NCBI Taxonomy" id="97478"/>
    <lineage>
        <taxon>Bacteria</taxon>
        <taxon>Bacillati</taxon>
        <taxon>Bacillota</taxon>
        <taxon>Bacilli</taxon>
        <taxon>Lactobacillales</taxon>
        <taxon>Lactobacillaceae</taxon>
        <taxon>Limosilactobacillus</taxon>
    </lineage>
</organism>
<dbReference type="Proteomes" id="UP001220670">
    <property type="component" value="Unassembled WGS sequence"/>
</dbReference>
<evidence type="ECO:0000259" key="1">
    <source>
        <dbReference type="Pfam" id="PF08984"/>
    </source>
</evidence>
<dbReference type="RefSeq" id="WP_272209240.1">
    <property type="nucleotide sequence ID" value="NZ_JAQOMV010000031.1"/>
</dbReference>
<comment type="caution">
    <text evidence="2">The sequence shown here is derived from an EMBL/GenBank/DDBJ whole genome shotgun (WGS) entry which is preliminary data.</text>
</comment>
<name>A0AAJ1HVH6_LIMMU</name>
<protein>
    <submittedName>
        <fullName evidence="2">DUF1858 domain-containing protein</fullName>
    </submittedName>
</protein>
<dbReference type="Pfam" id="PF08984">
    <property type="entry name" value="DUF1858"/>
    <property type="match status" value="1"/>
</dbReference>
<sequence>MNEKTVDFNVPVQQLAKQDKEFVSIMVEAGFDKIKIPGMLETVGRFVTINRGCLAMNIEKQHVINVFKAYGYEVINND</sequence>
<proteinExistence type="predicted"/>
<evidence type="ECO:0000313" key="2">
    <source>
        <dbReference type="EMBL" id="MDC2830151.1"/>
    </source>
</evidence>
<accession>A0AAJ1HVH6</accession>
<dbReference type="EMBL" id="JAQONE010000023">
    <property type="protein sequence ID" value="MDC2830151.1"/>
    <property type="molecule type" value="Genomic_DNA"/>
</dbReference>
<evidence type="ECO:0000313" key="3">
    <source>
        <dbReference type="Proteomes" id="UP001220670"/>
    </source>
</evidence>